<dbReference type="Pfam" id="PF07734">
    <property type="entry name" value="FBA_1"/>
    <property type="match status" value="1"/>
</dbReference>
<accession>A0A2P6Q8W5</accession>
<evidence type="ECO:0000259" key="1">
    <source>
        <dbReference type="SMART" id="SM00256"/>
    </source>
</evidence>
<dbReference type="OrthoDB" id="591557at2759"/>
<comment type="caution">
    <text evidence="2">The sequence shown here is derived from an EMBL/GenBank/DDBJ whole genome shotgun (WGS) entry which is preliminary data.</text>
</comment>
<dbReference type="Pfam" id="PF00646">
    <property type="entry name" value="F-box"/>
    <property type="match status" value="1"/>
</dbReference>
<dbReference type="PANTHER" id="PTHR31672">
    <property type="entry name" value="BNACNNG10540D PROTEIN"/>
    <property type="match status" value="1"/>
</dbReference>
<dbReference type="PANTHER" id="PTHR31672:SF13">
    <property type="entry name" value="F-BOX PROTEIN CPR30-LIKE"/>
    <property type="match status" value="1"/>
</dbReference>
<dbReference type="Proteomes" id="UP000238479">
    <property type="component" value="Chromosome 5"/>
</dbReference>
<organism evidence="2 3">
    <name type="scientific">Rosa chinensis</name>
    <name type="common">China rose</name>
    <dbReference type="NCBI Taxonomy" id="74649"/>
    <lineage>
        <taxon>Eukaryota</taxon>
        <taxon>Viridiplantae</taxon>
        <taxon>Streptophyta</taxon>
        <taxon>Embryophyta</taxon>
        <taxon>Tracheophyta</taxon>
        <taxon>Spermatophyta</taxon>
        <taxon>Magnoliopsida</taxon>
        <taxon>eudicotyledons</taxon>
        <taxon>Gunneridae</taxon>
        <taxon>Pentapetalae</taxon>
        <taxon>rosids</taxon>
        <taxon>fabids</taxon>
        <taxon>Rosales</taxon>
        <taxon>Rosaceae</taxon>
        <taxon>Rosoideae</taxon>
        <taxon>Rosoideae incertae sedis</taxon>
        <taxon>Rosa</taxon>
    </lineage>
</organism>
<dbReference type="InterPro" id="IPR050796">
    <property type="entry name" value="SCF_F-box_component"/>
</dbReference>
<dbReference type="InterPro" id="IPR006527">
    <property type="entry name" value="F-box-assoc_dom_typ1"/>
</dbReference>
<sequence>MSKISQDTIRDILTRLPAKSVCRFRCVSKTWLHLTHEPHFVATHLSRHQKQKLILSSNKSLFSLDQEAPIDDDMLPSELDFPLKGDVNNQWIQMLGSCNGLVCIMPQPETFFVFNPSTRESMRVPDCPMSSHADPPEEVGYDVHGFGYASSVKDYMFVKIYKGRNVLIFSLKNKSWKSVQDFPYKHLLNDPGTPLNGAVHWLCMGLDHLPVIAALDLAEEKFSGLSPPESIVDSNRYTPGVLRDCLCLLHHNDHNRQRIFWIMKEYGVKESWTKILIAEPFFSLQPLCYWKNTKIVVARNRREILLFSTRDGTCKNLLANGLQVPFYVDVYVESLVSPNFRLN</sequence>
<dbReference type="SMART" id="SM00256">
    <property type="entry name" value="FBOX"/>
    <property type="match status" value="1"/>
</dbReference>
<proteinExistence type="predicted"/>
<keyword evidence="3" id="KW-1185">Reference proteome</keyword>
<dbReference type="SUPFAM" id="SSF81383">
    <property type="entry name" value="F-box domain"/>
    <property type="match status" value="1"/>
</dbReference>
<dbReference type="InterPro" id="IPR017451">
    <property type="entry name" value="F-box-assoc_interact_dom"/>
</dbReference>
<gene>
    <name evidence="2" type="ORF">RchiOBHm_Chr5g0026601</name>
</gene>
<name>A0A2P6Q8W5_ROSCH</name>
<dbReference type="InterPro" id="IPR036047">
    <property type="entry name" value="F-box-like_dom_sf"/>
</dbReference>
<dbReference type="NCBIfam" id="TIGR01640">
    <property type="entry name" value="F_box_assoc_1"/>
    <property type="match status" value="1"/>
</dbReference>
<dbReference type="AlphaFoldDB" id="A0A2P6Q8W5"/>
<dbReference type="STRING" id="74649.A0A2P6Q8W5"/>
<dbReference type="Gene3D" id="1.20.1280.50">
    <property type="match status" value="1"/>
</dbReference>
<feature type="domain" description="F-box" evidence="1">
    <location>
        <begin position="4"/>
        <end position="44"/>
    </location>
</feature>
<protein>
    <submittedName>
        <fullName evidence="2">Putative F-box domain-containing protein</fullName>
    </submittedName>
</protein>
<dbReference type="Gramene" id="PRQ30618">
    <property type="protein sequence ID" value="PRQ30618"/>
    <property type="gene ID" value="RchiOBHm_Chr5g0026601"/>
</dbReference>
<evidence type="ECO:0000313" key="3">
    <source>
        <dbReference type="Proteomes" id="UP000238479"/>
    </source>
</evidence>
<dbReference type="OMA" id="MKENELW"/>
<reference evidence="2 3" key="1">
    <citation type="journal article" date="2018" name="Nat. Genet.">
        <title>The Rosa genome provides new insights in the design of modern roses.</title>
        <authorList>
            <person name="Bendahmane M."/>
        </authorList>
    </citation>
    <scope>NUCLEOTIDE SEQUENCE [LARGE SCALE GENOMIC DNA]</scope>
    <source>
        <strain evidence="3">cv. Old Blush</strain>
    </source>
</reference>
<dbReference type="EMBL" id="PDCK01000043">
    <property type="protein sequence ID" value="PRQ30618.1"/>
    <property type="molecule type" value="Genomic_DNA"/>
</dbReference>
<dbReference type="CDD" id="cd22157">
    <property type="entry name" value="F-box_AtFBW1-like"/>
    <property type="match status" value="1"/>
</dbReference>
<evidence type="ECO:0000313" key="2">
    <source>
        <dbReference type="EMBL" id="PRQ30618.1"/>
    </source>
</evidence>
<dbReference type="InterPro" id="IPR001810">
    <property type="entry name" value="F-box_dom"/>
</dbReference>